<reference evidence="3 4" key="1">
    <citation type="submission" date="2019-03" db="EMBL/GenBank/DDBJ databases">
        <title>Genomic Encyclopedia of Type Strains, Phase IV (KMG-IV): sequencing the most valuable type-strain genomes for metagenomic binning, comparative biology and taxonomic classification.</title>
        <authorList>
            <person name="Goeker M."/>
        </authorList>
    </citation>
    <scope>NUCLEOTIDE SEQUENCE [LARGE SCALE GENOMIC DNA]</scope>
    <source>
        <strain evidence="3 4">DSM 18063</strain>
    </source>
</reference>
<evidence type="ECO:0000256" key="1">
    <source>
        <dbReference type="SAM" id="MobiDB-lite"/>
    </source>
</evidence>
<protein>
    <submittedName>
        <fullName evidence="3">Type III flagellar switch regulator (C-ring) FliN</fullName>
    </submittedName>
</protein>
<dbReference type="Gene3D" id="2.30.330.10">
    <property type="entry name" value="SpoA-like"/>
    <property type="match status" value="1"/>
</dbReference>
<dbReference type="AlphaFoldDB" id="A0A4V2SQ86"/>
<dbReference type="SUPFAM" id="SSF101801">
    <property type="entry name" value="Surface presentation of antigens (SPOA)"/>
    <property type="match status" value="1"/>
</dbReference>
<dbReference type="EMBL" id="SLXP01000023">
    <property type="protein sequence ID" value="TCP38046.1"/>
    <property type="molecule type" value="Genomic_DNA"/>
</dbReference>
<dbReference type="Pfam" id="PF01052">
    <property type="entry name" value="FliMN_C"/>
    <property type="match status" value="1"/>
</dbReference>
<organism evidence="3 4">
    <name type="scientific">Rhodovulum marinum</name>
    <dbReference type="NCBI Taxonomy" id="320662"/>
    <lineage>
        <taxon>Bacteria</taxon>
        <taxon>Pseudomonadati</taxon>
        <taxon>Pseudomonadota</taxon>
        <taxon>Alphaproteobacteria</taxon>
        <taxon>Rhodobacterales</taxon>
        <taxon>Paracoccaceae</taxon>
        <taxon>Rhodovulum</taxon>
    </lineage>
</organism>
<dbReference type="OrthoDB" id="7824563at2"/>
<keyword evidence="4" id="KW-1185">Reference proteome</keyword>
<evidence type="ECO:0000259" key="2">
    <source>
        <dbReference type="Pfam" id="PF01052"/>
    </source>
</evidence>
<evidence type="ECO:0000313" key="4">
    <source>
        <dbReference type="Proteomes" id="UP000294835"/>
    </source>
</evidence>
<dbReference type="InterPro" id="IPR036429">
    <property type="entry name" value="SpoA-like_sf"/>
</dbReference>
<keyword evidence="3" id="KW-0282">Flagellum</keyword>
<proteinExistence type="predicted"/>
<keyword evidence="3" id="KW-0966">Cell projection</keyword>
<gene>
    <name evidence="3" type="ORF">EV662_12311</name>
</gene>
<comment type="caution">
    <text evidence="3">The sequence shown here is derived from an EMBL/GenBank/DDBJ whole genome shotgun (WGS) entry which is preliminary data.</text>
</comment>
<name>A0A4V2SQ86_9RHOB</name>
<accession>A0A4V2SQ86</accession>
<sequence>MTDDAHRAILRQIVGEGRVAMPDGAALASGTDGRFALRLEAARTVRDDFGLTGVVEECQALHPRLEDLEQEVTRERLAVLLQGGNGRQGLAVYSPELALALLEWRLLGMLSAEAPEARPLTATDAAILADLTDPLLTRFGAAMAARPGCDWAVGYMQGATVEDPRHVPLILPSGGYHGFRITLRLGEAGRGGELFLAVPETHAPAPPKPRKEEGPPWPDALKVGVLGAELVLNAVLWRTRLPAAVVGRLKPGDLLPMPATALTEVRLEAPGRVTVAEGRLGQSNGERAIKIDGEDGVLAGFAAPAQAAPGLAAPAPMALAEADLAEPEELALPGAAAFDAEATDFDPAAAFPVESGEFDPEAAFSPESADFGADFPGLAEG</sequence>
<dbReference type="Proteomes" id="UP000294835">
    <property type="component" value="Unassembled WGS sequence"/>
</dbReference>
<feature type="domain" description="Flagellar motor switch protein FliN-like C-terminal" evidence="2">
    <location>
        <begin position="226"/>
        <end position="292"/>
    </location>
</feature>
<evidence type="ECO:0000313" key="3">
    <source>
        <dbReference type="EMBL" id="TCP38046.1"/>
    </source>
</evidence>
<feature type="region of interest" description="Disordered" evidence="1">
    <location>
        <begin position="351"/>
        <end position="381"/>
    </location>
</feature>
<dbReference type="InterPro" id="IPR001543">
    <property type="entry name" value="FliN-like_C"/>
</dbReference>
<keyword evidence="3" id="KW-0969">Cilium</keyword>
<dbReference type="RefSeq" id="WP_132466324.1">
    <property type="nucleotide sequence ID" value="NZ_SLXP01000023.1"/>
</dbReference>